<evidence type="ECO:0000256" key="4">
    <source>
        <dbReference type="SAM" id="MobiDB-lite"/>
    </source>
</evidence>
<keyword evidence="2 3" id="KW-0326">Glycosidase</keyword>
<feature type="chain" id="PRO_5042221246" evidence="5">
    <location>
        <begin position="33"/>
        <end position="694"/>
    </location>
</feature>
<keyword evidence="5" id="KW-0732">Signal</keyword>
<dbReference type="Gene3D" id="1.20.58.460">
    <property type="entry name" value="Hyaluronidase post-catalytic domain-like"/>
    <property type="match status" value="1"/>
</dbReference>
<accession>A0AAE3KJW2</accession>
<dbReference type="GO" id="GO:1901135">
    <property type="term" value="P:carbohydrate derivative metabolic process"/>
    <property type="evidence" value="ECO:0007669"/>
    <property type="project" value="UniProtKB-ARBA"/>
</dbReference>
<comment type="similarity">
    <text evidence="3">Belongs to the glycosyl hydrolase 84 family.</text>
</comment>
<feature type="active site" description="Proton donor" evidence="3">
    <location>
        <position position="343"/>
    </location>
</feature>
<feature type="region of interest" description="Disordered" evidence="4">
    <location>
        <begin position="32"/>
        <end position="69"/>
    </location>
</feature>
<gene>
    <name evidence="7" type="ORF">LX83_001608</name>
</gene>
<dbReference type="InterPro" id="IPR015882">
    <property type="entry name" value="HEX_bac_N"/>
</dbReference>
<feature type="compositionally biased region" description="Polar residues" evidence="4">
    <location>
        <begin position="55"/>
        <end position="64"/>
    </location>
</feature>
<dbReference type="InterPro" id="IPR017853">
    <property type="entry name" value="GH"/>
</dbReference>
<dbReference type="PANTHER" id="PTHR13170">
    <property type="entry name" value="O-GLCNACASE"/>
    <property type="match status" value="1"/>
</dbReference>
<organism evidence="7 8">
    <name type="scientific">Goodfellowiella coeruleoviolacea</name>
    <dbReference type="NCBI Taxonomy" id="334858"/>
    <lineage>
        <taxon>Bacteria</taxon>
        <taxon>Bacillati</taxon>
        <taxon>Actinomycetota</taxon>
        <taxon>Actinomycetes</taxon>
        <taxon>Pseudonocardiales</taxon>
        <taxon>Pseudonocardiaceae</taxon>
        <taxon>Goodfellowiella</taxon>
    </lineage>
</organism>
<dbReference type="Gene3D" id="3.20.20.80">
    <property type="entry name" value="Glycosidases"/>
    <property type="match status" value="1"/>
</dbReference>
<keyword evidence="1 3" id="KW-0378">Hydrolase</keyword>
<dbReference type="Proteomes" id="UP001206128">
    <property type="component" value="Unassembled WGS sequence"/>
</dbReference>
<dbReference type="RefSeq" id="WP_253768841.1">
    <property type="nucleotide sequence ID" value="NZ_JAMTCK010000003.1"/>
</dbReference>
<evidence type="ECO:0000259" key="6">
    <source>
        <dbReference type="PROSITE" id="PS52009"/>
    </source>
</evidence>
<name>A0AAE3KJW2_9PSEU</name>
<feature type="signal peptide" evidence="5">
    <location>
        <begin position="1"/>
        <end position="32"/>
    </location>
</feature>
<proteinExistence type="inferred from homology"/>
<feature type="compositionally biased region" description="Low complexity" evidence="4">
    <location>
        <begin position="32"/>
        <end position="54"/>
    </location>
</feature>
<comment type="caution">
    <text evidence="7">The sequence shown here is derived from an EMBL/GenBank/DDBJ whole genome shotgun (WGS) entry which is preliminary data.</text>
</comment>
<evidence type="ECO:0000313" key="8">
    <source>
        <dbReference type="Proteomes" id="UP001206128"/>
    </source>
</evidence>
<sequence length="694" mass="73725">MRRKTRPRWSTAVCSVLASATAVLGVALPATASPASTDPVSADSASADPVSTDPVSTDSGSADTTIAAGLPVVTPTPQRMTANGAPVTVRGRVQVLVGTGVDQPTRDLVRQSLTAAGASEVRFTDLADSTELGGPAGPNAGGAGLTVVVGTTDQAAVAQALRAAGGSAVDAGRAEGYALASRQSAGRGLAVLAGVDADGVYYAAQTLRQLVGDHRIAAVSIVDYPLMALRGTIEGFYGAPWSHAARLDQLATYGRLKMNTYVYTPKDDTYLRDRWRDAYPADQLDQLAELVRTARDNHVRFTFALAPGLSICYTDPDDLKALTDKLESVYAIGVRSFYISLDDISYTTWNCESDRQRYGAASAGAAGQAQTDLLNTVQHDFLDTHADTRPLQMVPTEYSDLKDSPYKTALRTGLDPRIVVQWTGTDVVPPSITVEQASQAHAVWGRKVFVWDNYPVNDYGQTTGRLLLAPYDKREPGLHDELTGLVINPMNQASASKVAEFGAASFAWNDQDYDAQRTWRAAAEHLAGGDARTTQALLAFFDTQHLAPTFGPDAWQPQAPVLAARLDAFRTAWASGDPRARTRALADLAGYAHLLASAGDRIRGHVNDQLFLAEAAPWLDALDLWGQAFEHTVAGLGLRLAGADRLARQEFDTSAGLAARAAAIRTIPGTTRPQGPIKVADGVLDTFLAQAPGL</sequence>
<evidence type="ECO:0000256" key="1">
    <source>
        <dbReference type="ARBA" id="ARBA00022801"/>
    </source>
</evidence>
<dbReference type="InterPro" id="IPR011496">
    <property type="entry name" value="O-GlcNAcase_cat"/>
</dbReference>
<dbReference type="EMBL" id="JAMTCK010000003">
    <property type="protein sequence ID" value="MCP2164768.1"/>
    <property type="molecule type" value="Genomic_DNA"/>
</dbReference>
<reference evidence="7" key="1">
    <citation type="submission" date="2022-06" db="EMBL/GenBank/DDBJ databases">
        <title>Genomic Encyclopedia of Archaeal and Bacterial Type Strains, Phase II (KMG-II): from individual species to whole genera.</title>
        <authorList>
            <person name="Goeker M."/>
        </authorList>
    </citation>
    <scope>NUCLEOTIDE SEQUENCE</scope>
    <source>
        <strain evidence="7">DSM 43935</strain>
    </source>
</reference>
<dbReference type="SUPFAM" id="SSF55545">
    <property type="entry name" value="beta-N-acetylhexosaminidase-like domain"/>
    <property type="match status" value="1"/>
</dbReference>
<protein>
    <submittedName>
        <fullName evidence="7">Hyaluronoglucosaminidase</fullName>
    </submittedName>
</protein>
<evidence type="ECO:0000256" key="5">
    <source>
        <dbReference type="SAM" id="SignalP"/>
    </source>
</evidence>
<evidence type="ECO:0000256" key="2">
    <source>
        <dbReference type="ARBA" id="ARBA00023295"/>
    </source>
</evidence>
<dbReference type="SUPFAM" id="SSF51445">
    <property type="entry name" value="(Trans)glycosidases"/>
    <property type="match status" value="1"/>
</dbReference>
<dbReference type="GO" id="GO:0015929">
    <property type="term" value="F:hexosaminidase activity"/>
    <property type="evidence" value="ECO:0007669"/>
    <property type="project" value="UniProtKB-ARBA"/>
</dbReference>
<dbReference type="InterPro" id="IPR029018">
    <property type="entry name" value="Hex-like_dom2"/>
</dbReference>
<keyword evidence="8" id="KW-1185">Reference proteome</keyword>
<dbReference type="Gene3D" id="3.30.379.10">
    <property type="entry name" value="Chitobiase/beta-hexosaminidase domain 2-like"/>
    <property type="match status" value="1"/>
</dbReference>
<dbReference type="Pfam" id="PF07555">
    <property type="entry name" value="NAGidase"/>
    <property type="match status" value="1"/>
</dbReference>
<evidence type="ECO:0000256" key="3">
    <source>
        <dbReference type="PROSITE-ProRule" id="PRU01353"/>
    </source>
</evidence>
<dbReference type="Pfam" id="PF02838">
    <property type="entry name" value="Glyco_hydro_20b"/>
    <property type="match status" value="1"/>
</dbReference>
<dbReference type="AlphaFoldDB" id="A0AAE3KJW2"/>
<dbReference type="InterPro" id="IPR051822">
    <property type="entry name" value="Glycosyl_Hydrolase_84"/>
</dbReference>
<dbReference type="GO" id="GO:0005975">
    <property type="term" value="P:carbohydrate metabolic process"/>
    <property type="evidence" value="ECO:0007669"/>
    <property type="project" value="UniProtKB-ARBA"/>
</dbReference>
<dbReference type="PANTHER" id="PTHR13170:SF16">
    <property type="entry name" value="PROTEIN O-GLCNACASE"/>
    <property type="match status" value="1"/>
</dbReference>
<dbReference type="PROSITE" id="PS52009">
    <property type="entry name" value="GH84"/>
    <property type="match status" value="1"/>
</dbReference>
<evidence type="ECO:0000313" key="7">
    <source>
        <dbReference type="EMBL" id="MCP2164768.1"/>
    </source>
</evidence>
<feature type="domain" description="GH84" evidence="6">
    <location>
        <begin position="228"/>
        <end position="511"/>
    </location>
</feature>